<proteinExistence type="predicted"/>
<comment type="caution">
    <text evidence="2">The sequence shown here is derived from an EMBL/GenBank/DDBJ whole genome shotgun (WGS) entry which is preliminary data.</text>
</comment>
<feature type="transmembrane region" description="Helical" evidence="1">
    <location>
        <begin position="140"/>
        <end position="160"/>
    </location>
</feature>
<dbReference type="InterPro" id="IPR018723">
    <property type="entry name" value="DUF2254_membrane"/>
</dbReference>
<evidence type="ECO:0000256" key="1">
    <source>
        <dbReference type="SAM" id="Phobius"/>
    </source>
</evidence>
<feature type="transmembrane region" description="Helical" evidence="1">
    <location>
        <begin position="22"/>
        <end position="43"/>
    </location>
</feature>
<keyword evidence="1" id="KW-0472">Membrane</keyword>
<dbReference type="RefSeq" id="WP_260277275.1">
    <property type="nucleotide sequence ID" value="NZ_JANAVZ010000005.1"/>
</dbReference>
<dbReference type="Pfam" id="PF10011">
    <property type="entry name" value="DUF2254"/>
    <property type="match status" value="1"/>
</dbReference>
<accession>A0ABT2KAW6</accession>
<reference evidence="2 3" key="1">
    <citation type="submission" date="2022-04" db="EMBL/GenBank/DDBJ databases">
        <title>Paracoccus sp. YLB-12 draft genome sequence.</title>
        <authorList>
            <person name="Yu L."/>
        </authorList>
    </citation>
    <scope>NUCLEOTIDE SEQUENCE [LARGE SCALE GENOMIC DNA]</scope>
    <source>
        <strain evidence="2 3">YLB-12</strain>
    </source>
</reference>
<feature type="transmembrane region" description="Helical" evidence="1">
    <location>
        <begin position="109"/>
        <end position="128"/>
    </location>
</feature>
<dbReference type="EMBL" id="JANAVZ010000005">
    <property type="protein sequence ID" value="MCT4333403.1"/>
    <property type="molecule type" value="Genomic_DNA"/>
</dbReference>
<protein>
    <submittedName>
        <fullName evidence="2">DUF2254 domain-containing protein</fullName>
    </submittedName>
</protein>
<keyword evidence="1" id="KW-0812">Transmembrane</keyword>
<sequence length="430" mass="46016">MAPRGGTIGKLRFRIRELSREVWVRVTAFAVLGALTAIIGYLVKDFIPSDLPAKIGAEAIESILQILASSMLTVTTFSLSILTAAYAAAGSTATPRAVRLLVSDPVSQTVLATFIGAFLFSLVSIILLKTQIYGQAGRLVLFGATLLVVLVVVVSLLRWIDHLGQLGRVGDTVGRVARAASDALEARLEAPWLGANPLRGAPPSGTVPVCPETVGYLQHCDMAGLSKVAENNDVLIYLTTTPGDFVSPATVVLNVSAVPHDPDEEAALRKRLLACLTIGEERNFDQDPRFGIQVLSETGQRALSPGINDPGSAVLAVGHMVGVLCKWREQVAPAVEYPRIYMASITAIELLKEGFLPLARDGAANFQVQRALLEAMKSLGGISPSIYGDGVVELSREIMHFNRDSVALKSQRADLVSIFEEILNISQPLE</sequence>
<keyword evidence="3" id="KW-1185">Reference proteome</keyword>
<name>A0ABT2KAW6_9RHOB</name>
<keyword evidence="1" id="KW-1133">Transmembrane helix</keyword>
<gene>
    <name evidence="2" type="ORF">MU516_11065</name>
</gene>
<organism evidence="2 3">
    <name type="scientific">Paracoccus maritimus</name>
    <dbReference type="NCBI Taxonomy" id="2933292"/>
    <lineage>
        <taxon>Bacteria</taxon>
        <taxon>Pseudomonadati</taxon>
        <taxon>Pseudomonadota</taxon>
        <taxon>Alphaproteobacteria</taxon>
        <taxon>Rhodobacterales</taxon>
        <taxon>Paracoccaceae</taxon>
        <taxon>Paracoccus</taxon>
    </lineage>
</organism>
<feature type="transmembrane region" description="Helical" evidence="1">
    <location>
        <begin position="64"/>
        <end position="89"/>
    </location>
</feature>
<dbReference type="Proteomes" id="UP001320702">
    <property type="component" value="Unassembled WGS sequence"/>
</dbReference>
<evidence type="ECO:0000313" key="2">
    <source>
        <dbReference type="EMBL" id="MCT4333403.1"/>
    </source>
</evidence>
<evidence type="ECO:0000313" key="3">
    <source>
        <dbReference type="Proteomes" id="UP001320702"/>
    </source>
</evidence>